<dbReference type="SMART" id="SM00516">
    <property type="entry name" value="SEC14"/>
    <property type="match status" value="1"/>
</dbReference>
<dbReference type="PROSITE" id="PS50191">
    <property type="entry name" value="CRAL_TRIO"/>
    <property type="match status" value="1"/>
</dbReference>
<dbReference type="GeneID" id="7839431"/>
<dbReference type="InterPro" id="IPR001251">
    <property type="entry name" value="CRAL-TRIO_dom"/>
</dbReference>
<dbReference type="KEGG" id="tet:TTHERM_00523010"/>
<feature type="domain" description="CRAL-TRIO" evidence="1">
    <location>
        <begin position="116"/>
        <end position="279"/>
    </location>
</feature>
<gene>
    <name evidence="2" type="ORF">TTHERM_00523010</name>
</gene>
<dbReference type="Gene3D" id="3.40.525.10">
    <property type="entry name" value="CRAL-TRIO lipid binding domain"/>
    <property type="match status" value="1"/>
</dbReference>
<dbReference type="InterPro" id="IPR036865">
    <property type="entry name" value="CRAL-TRIO_dom_sf"/>
</dbReference>
<dbReference type="OrthoDB" id="75724at2759"/>
<evidence type="ECO:0000313" key="3">
    <source>
        <dbReference type="Proteomes" id="UP000009168"/>
    </source>
</evidence>
<dbReference type="EMBL" id="GG662717">
    <property type="protein sequence ID" value="EAR94234.2"/>
    <property type="molecule type" value="Genomic_DNA"/>
</dbReference>
<dbReference type="AlphaFoldDB" id="I7ME47"/>
<evidence type="ECO:0000259" key="1">
    <source>
        <dbReference type="PROSITE" id="PS50191"/>
    </source>
</evidence>
<sequence>MSIQQSMVMISKADYPLIPEEAFLYFPQPQEIKVGDGKSGLRRIFEGQIEFDKYEMQQLQDFEQYVKQKQAKLIEWWDNAKKLRFLYANQFKYEKTLKTMETHQEWRSQALPPKFTDEVKQFLETGAFYVHGRDNRFRPVLVINVKRLNFKNIKIQLILDSMTYFFEFILNNMMLPGQIENWVVILDLGNIGLSSLPINGLKQIMGYLSSNYRSRMFATYVVNTPSSIFIPYKIIKGFLEEATIKKISFYNNGNPKPLFTHCHKSQIESTYNGDSKPVNQNYWPPKVISNQYQLIEENLHSIFQSKDEYNKQYKSGLLKRNVTLKEYIEGSEENNQVNPESINLISFTKKKNEIFSTRELQDVQTPQRNYEHKKNFDIQRSLNIVSDIQNSGNQSQNNSNIQNMHKSVQYKPPKSSLAQFGKEDLSKNQIEEFDEDNDEKQSNQNKMGWVNQDQSHVTSNMADNVSVAHETYIEKVGDEPSINLVIVKQHKMNSEIFRQ</sequence>
<organism evidence="2 3">
    <name type="scientific">Tetrahymena thermophila (strain SB210)</name>
    <dbReference type="NCBI Taxonomy" id="312017"/>
    <lineage>
        <taxon>Eukaryota</taxon>
        <taxon>Sar</taxon>
        <taxon>Alveolata</taxon>
        <taxon>Ciliophora</taxon>
        <taxon>Intramacronucleata</taxon>
        <taxon>Oligohymenophorea</taxon>
        <taxon>Hymenostomatida</taxon>
        <taxon>Tetrahymenina</taxon>
        <taxon>Tetrahymenidae</taxon>
        <taxon>Tetrahymena</taxon>
    </lineage>
</organism>
<dbReference type="PANTHER" id="PTHR46818">
    <property type="entry name" value="DOMAIN-CONTAINING PROTEIN, PUTATIVE-RELATED"/>
    <property type="match status" value="1"/>
</dbReference>
<dbReference type="InParanoid" id="I7ME47"/>
<evidence type="ECO:0000313" key="2">
    <source>
        <dbReference type="EMBL" id="EAR94234.2"/>
    </source>
</evidence>
<dbReference type="InterPro" id="IPR036273">
    <property type="entry name" value="CRAL/TRIO_N_dom_sf"/>
</dbReference>
<dbReference type="HOGENOM" id="CLU_546914_0_0_1"/>
<dbReference type="Proteomes" id="UP000009168">
    <property type="component" value="Unassembled WGS sequence"/>
</dbReference>
<dbReference type="CDD" id="cd00170">
    <property type="entry name" value="SEC14"/>
    <property type="match status" value="1"/>
</dbReference>
<dbReference type="RefSeq" id="XP_001014479.2">
    <property type="nucleotide sequence ID" value="XM_001014479.3"/>
</dbReference>
<dbReference type="OMA" id="NFWPPHE"/>
<dbReference type="STRING" id="312017.I7ME47"/>
<dbReference type="PANTHER" id="PTHR46818:SF1">
    <property type="entry name" value="CHROMOSOME UNDETERMINED SCAFFOLD_125, WHOLE GENOME SHOTGUN SEQUENCE"/>
    <property type="match status" value="1"/>
</dbReference>
<protein>
    <submittedName>
        <fullName evidence="2">CRAL TRIO domain protein</fullName>
    </submittedName>
</protein>
<keyword evidence="3" id="KW-1185">Reference proteome</keyword>
<name>I7ME47_TETTS</name>
<reference evidence="3" key="1">
    <citation type="journal article" date="2006" name="PLoS Biol.">
        <title>Macronuclear genome sequence of the ciliate Tetrahymena thermophila, a model eukaryote.</title>
        <authorList>
            <person name="Eisen J.A."/>
            <person name="Coyne R.S."/>
            <person name="Wu M."/>
            <person name="Wu D."/>
            <person name="Thiagarajan M."/>
            <person name="Wortman J.R."/>
            <person name="Badger J.H."/>
            <person name="Ren Q."/>
            <person name="Amedeo P."/>
            <person name="Jones K.M."/>
            <person name="Tallon L.J."/>
            <person name="Delcher A.L."/>
            <person name="Salzberg S.L."/>
            <person name="Silva J.C."/>
            <person name="Haas B.J."/>
            <person name="Majoros W.H."/>
            <person name="Farzad M."/>
            <person name="Carlton J.M."/>
            <person name="Smith R.K. Jr."/>
            <person name="Garg J."/>
            <person name="Pearlman R.E."/>
            <person name="Karrer K.M."/>
            <person name="Sun L."/>
            <person name="Manning G."/>
            <person name="Elde N.C."/>
            <person name="Turkewitz A.P."/>
            <person name="Asai D.J."/>
            <person name="Wilkes D.E."/>
            <person name="Wang Y."/>
            <person name="Cai H."/>
            <person name="Collins K."/>
            <person name="Stewart B.A."/>
            <person name="Lee S.R."/>
            <person name="Wilamowska K."/>
            <person name="Weinberg Z."/>
            <person name="Ruzzo W.L."/>
            <person name="Wloga D."/>
            <person name="Gaertig J."/>
            <person name="Frankel J."/>
            <person name="Tsao C.-C."/>
            <person name="Gorovsky M.A."/>
            <person name="Keeling P.J."/>
            <person name="Waller R.F."/>
            <person name="Patron N.J."/>
            <person name="Cherry J.M."/>
            <person name="Stover N.A."/>
            <person name="Krieger C.J."/>
            <person name="del Toro C."/>
            <person name="Ryder H.F."/>
            <person name="Williamson S.C."/>
            <person name="Barbeau R.A."/>
            <person name="Hamilton E.P."/>
            <person name="Orias E."/>
        </authorList>
    </citation>
    <scope>NUCLEOTIDE SEQUENCE [LARGE SCALE GENOMIC DNA]</scope>
    <source>
        <strain evidence="3">SB210</strain>
    </source>
</reference>
<dbReference type="eggNOG" id="KOG1471">
    <property type="taxonomic scope" value="Eukaryota"/>
</dbReference>
<proteinExistence type="predicted"/>
<accession>I7ME47</accession>
<dbReference type="SUPFAM" id="SSF46938">
    <property type="entry name" value="CRAL/TRIO N-terminal domain"/>
    <property type="match status" value="1"/>
</dbReference>
<dbReference type="Pfam" id="PF00650">
    <property type="entry name" value="CRAL_TRIO"/>
    <property type="match status" value="1"/>
</dbReference>
<dbReference type="SUPFAM" id="SSF52087">
    <property type="entry name" value="CRAL/TRIO domain"/>
    <property type="match status" value="1"/>
</dbReference>